<feature type="region of interest" description="Disordered" evidence="1">
    <location>
        <begin position="9"/>
        <end position="29"/>
    </location>
</feature>
<dbReference type="RefSeq" id="WP_304446772.1">
    <property type="nucleotide sequence ID" value="NZ_JARRAH010000001.1"/>
</dbReference>
<dbReference type="AlphaFoldDB" id="A0ABD5U3W5"/>
<name>A0ABD5U3W5_9EURY</name>
<evidence type="ECO:0000313" key="2">
    <source>
        <dbReference type="EMBL" id="MFC6835064.1"/>
    </source>
</evidence>
<dbReference type="Proteomes" id="UP001596406">
    <property type="component" value="Unassembled WGS sequence"/>
</dbReference>
<comment type="caution">
    <text evidence="2">The sequence shown here is derived from an EMBL/GenBank/DDBJ whole genome shotgun (WGS) entry which is preliminary data.</text>
</comment>
<evidence type="ECO:0000256" key="1">
    <source>
        <dbReference type="SAM" id="MobiDB-lite"/>
    </source>
</evidence>
<dbReference type="EMBL" id="JBHSXM010000001">
    <property type="protein sequence ID" value="MFC6835064.1"/>
    <property type="molecule type" value="Genomic_DNA"/>
</dbReference>
<sequence length="118" mass="13017">MLVYLHQYKHEEVQEGRRTSGESQTEDAVDKDAEEYFGENISDFDVETWATVEHEGDPVQRRTLTLDGVAAVSVPAEPAEDDDPALPGRTLQIRTGGGETFVPQAEIVEVQDATPDES</sequence>
<proteinExistence type="predicted"/>
<reference evidence="2 3" key="1">
    <citation type="journal article" date="2019" name="Int. J. Syst. Evol. Microbiol.">
        <title>The Global Catalogue of Microorganisms (GCM) 10K type strain sequencing project: providing services to taxonomists for standard genome sequencing and annotation.</title>
        <authorList>
            <consortium name="The Broad Institute Genomics Platform"/>
            <consortium name="The Broad Institute Genome Sequencing Center for Infectious Disease"/>
            <person name="Wu L."/>
            <person name="Ma J."/>
        </authorList>
    </citation>
    <scope>NUCLEOTIDE SEQUENCE [LARGE SCALE GENOMIC DNA]</scope>
    <source>
        <strain evidence="2 3">PSRA2</strain>
    </source>
</reference>
<keyword evidence="3" id="KW-1185">Reference proteome</keyword>
<evidence type="ECO:0000313" key="3">
    <source>
        <dbReference type="Proteomes" id="UP001596406"/>
    </source>
</evidence>
<organism evidence="2 3">
    <name type="scientific">Halomarina ordinaria</name>
    <dbReference type="NCBI Taxonomy" id="3033939"/>
    <lineage>
        <taxon>Archaea</taxon>
        <taxon>Methanobacteriati</taxon>
        <taxon>Methanobacteriota</taxon>
        <taxon>Stenosarchaea group</taxon>
        <taxon>Halobacteria</taxon>
        <taxon>Halobacteriales</taxon>
        <taxon>Natronomonadaceae</taxon>
        <taxon>Halomarina</taxon>
    </lineage>
</organism>
<feature type="compositionally biased region" description="Basic and acidic residues" evidence="1">
    <location>
        <begin position="9"/>
        <end position="20"/>
    </location>
</feature>
<gene>
    <name evidence="2" type="ORF">ACFQHK_00910</name>
</gene>
<protein>
    <submittedName>
        <fullName evidence="2">Uncharacterized protein</fullName>
    </submittedName>
</protein>
<accession>A0ABD5U3W5</accession>